<dbReference type="GO" id="GO:0047372">
    <property type="term" value="F:monoacylglycerol lipase activity"/>
    <property type="evidence" value="ECO:0007669"/>
    <property type="project" value="TreeGrafter"/>
</dbReference>
<dbReference type="OrthoDB" id="10249433at2759"/>
<proteinExistence type="predicted"/>
<accession>A0A8S9Y0E9</accession>
<dbReference type="AlphaFoldDB" id="A0A8S9Y0E9"/>
<dbReference type="Gene3D" id="3.40.50.1820">
    <property type="entry name" value="alpha/beta hydrolase"/>
    <property type="match status" value="1"/>
</dbReference>
<gene>
    <name evidence="3" type="ORF">GE061_008999</name>
</gene>
<name>A0A8S9Y0E9_APOLU</name>
<dbReference type="GO" id="GO:0004622">
    <property type="term" value="F:phosphatidylcholine lysophospholipase activity"/>
    <property type="evidence" value="ECO:0007669"/>
    <property type="project" value="TreeGrafter"/>
</dbReference>
<dbReference type="GO" id="GO:0052651">
    <property type="term" value="P:monoacylglycerol catabolic process"/>
    <property type="evidence" value="ECO:0007669"/>
    <property type="project" value="TreeGrafter"/>
</dbReference>
<dbReference type="PANTHER" id="PTHR12277:SF194">
    <property type="entry name" value="FI04476P"/>
    <property type="match status" value="1"/>
</dbReference>
<dbReference type="SUPFAM" id="SSF53474">
    <property type="entry name" value="alpha/beta-Hydrolases"/>
    <property type="match status" value="1"/>
</dbReference>
<dbReference type="GO" id="GO:0005789">
    <property type="term" value="C:endoplasmic reticulum membrane"/>
    <property type="evidence" value="ECO:0007669"/>
    <property type="project" value="TreeGrafter"/>
</dbReference>
<keyword evidence="4" id="KW-1185">Reference proteome</keyword>
<evidence type="ECO:0000259" key="2">
    <source>
        <dbReference type="Pfam" id="PF00561"/>
    </source>
</evidence>
<dbReference type="PANTHER" id="PTHR12277">
    <property type="entry name" value="ALPHA/BETA HYDROLASE DOMAIN-CONTAINING PROTEIN"/>
    <property type="match status" value="1"/>
</dbReference>
<feature type="domain" description="AB hydrolase-1" evidence="2">
    <location>
        <begin position="150"/>
        <end position="266"/>
    </location>
</feature>
<dbReference type="Proteomes" id="UP000466442">
    <property type="component" value="Unassembled WGS sequence"/>
</dbReference>
<dbReference type="GO" id="GO:0006660">
    <property type="term" value="P:phosphatidylserine catabolic process"/>
    <property type="evidence" value="ECO:0007669"/>
    <property type="project" value="TreeGrafter"/>
</dbReference>
<evidence type="ECO:0000313" key="4">
    <source>
        <dbReference type="Proteomes" id="UP000466442"/>
    </source>
</evidence>
<organism evidence="3 4">
    <name type="scientific">Apolygus lucorum</name>
    <name type="common">Small green plant bug</name>
    <name type="synonym">Lygocoris lucorum</name>
    <dbReference type="NCBI Taxonomy" id="248454"/>
    <lineage>
        <taxon>Eukaryota</taxon>
        <taxon>Metazoa</taxon>
        <taxon>Ecdysozoa</taxon>
        <taxon>Arthropoda</taxon>
        <taxon>Hexapoda</taxon>
        <taxon>Insecta</taxon>
        <taxon>Pterygota</taxon>
        <taxon>Neoptera</taxon>
        <taxon>Paraneoptera</taxon>
        <taxon>Hemiptera</taxon>
        <taxon>Heteroptera</taxon>
        <taxon>Panheteroptera</taxon>
        <taxon>Cimicomorpha</taxon>
        <taxon>Miridae</taxon>
        <taxon>Mirini</taxon>
        <taxon>Apolygus</taxon>
    </lineage>
</organism>
<protein>
    <recommendedName>
        <fullName evidence="2">AB hydrolase-1 domain-containing protein</fullName>
    </recommendedName>
</protein>
<sequence length="381" mass="44085">MRNAVKLCWKRIKSLWRSSWNLAKPAYITVVMFCRRFTMKVLYKKKLMRRIAIGTFISVLLILFLLYVVIPIVFKYTPSLQKGLLYLSSVYIPVDFKNPNKLINGSRNLYIKTNDSVSLGVWQILPSSLVIPSFLTPQGDYEKFLSNGDPVFIYMHGNSGNRGTGHRIDLYKVLQKNNYHVIAFDYRNYGDSGKAELSEEGTVKDARTIYEWTRDRVKGQGPIFFWGHSLGTGISSHLLDDLEMSQSSVVTGLVLEAPFNNLREEIKSYPLAQIWSFLPWFDYFFTSPMYENGLQYESDKHLSHLKTPILILHAEDDVVIPIQLSKKLYEKILANRDANTVEFKTYPYERRYGHKFIVKDKELPAVLNAFVERSKKLKSSS</sequence>
<evidence type="ECO:0000313" key="3">
    <source>
        <dbReference type="EMBL" id="KAF6214259.1"/>
    </source>
</evidence>
<reference evidence="3" key="1">
    <citation type="journal article" date="2021" name="Mol. Ecol. Resour.">
        <title>Apolygus lucorum genome provides insights into omnivorousness and mesophyll feeding.</title>
        <authorList>
            <person name="Liu Y."/>
            <person name="Liu H."/>
            <person name="Wang H."/>
            <person name="Huang T."/>
            <person name="Liu B."/>
            <person name="Yang B."/>
            <person name="Yin L."/>
            <person name="Li B."/>
            <person name="Zhang Y."/>
            <person name="Zhang S."/>
            <person name="Jiang F."/>
            <person name="Zhang X."/>
            <person name="Ren Y."/>
            <person name="Wang B."/>
            <person name="Wang S."/>
            <person name="Lu Y."/>
            <person name="Wu K."/>
            <person name="Fan W."/>
            <person name="Wang G."/>
        </authorList>
    </citation>
    <scope>NUCLEOTIDE SEQUENCE</scope>
    <source>
        <strain evidence="3">12Hb</strain>
    </source>
</reference>
<dbReference type="EMBL" id="WIXP02000002">
    <property type="protein sequence ID" value="KAF6214259.1"/>
    <property type="molecule type" value="Genomic_DNA"/>
</dbReference>
<comment type="caution">
    <text evidence="3">The sequence shown here is derived from an EMBL/GenBank/DDBJ whole genome shotgun (WGS) entry which is preliminary data.</text>
</comment>
<dbReference type="Pfam" id="PF00561">
    <property type="entry name" value="Abhydrolase_1"/>
    <property type="match status" value="1"/>
</dbReference>
<dbReference type="InterPro" id="IPR000073">
    <property type="entry name" value="AB_hydrolase_1"/>
</dbReference>
<dbReference type="InterPro" id="IPR029058">
    <property type="entry name" value="AB_hydrolase_fold"/>
</dbReference>
<keyword evidence="1" id="KW-0472">Membrane</keyword>
<keyword evidence="1" id="KW-0812">Transmembrane</keyword>
<keyword evidence="1" id="KW-1133">Transmembrane helix</keyword>
<feature type="transmembrane region" description="Helical" evidence="1">
    <location>
        <begin position="51"/>
        <end position="74"/>
    </location>
</feature>
<evidence type="ECO:0000256" key="1">
    <source>
        <dbReference type="SAM" id="Phobius"/>
    </source>
</evidence>